<accession>A0AAV4MGL5</accession>
<keyword evidence="3" id="KW-1185">Reference proteome</keyword>
<evidence type="ECO:0000313" key="2">
    <source>
        <dbReference type="EMBL" id="GIX71342.1"/>
    </source>
</evidence>
<sequence length="113" mass="12827">MIAEVWLMYENPETHTLKTTISHKKKTTQSHCLQRSKQPTPNANAGETKSITVITAEEQKKLSQNFDALEPRGKQAGNHRAQPYLVAQNAFISQCTAAGYFVTRLQRWQLPPF</sequence>
<feature type="region of interest" description="Disordered" evidence="1">
    <location>
        <begin position="20"/>
        <end position="48"/>
    </location>
</feature>
<dbReference type="AlphaFoldDB" id="A0AAV4MGL5"/>
<dbReference type="Proteomes" id="UP001054945">
    <property type="component" value="Unassembled WGS sequence"/>
</dbReference>
<protein>
    <submittedName>
        <fullName evidence="2">Uncharacterized protein</fullName>
    </submittedName>
</protein>
<dbReference type="EMBL" id="BPLR01019746">
    <property type="protein sequence ID" value="GIX71342.1"/>
    <property type="molecule type" value="Genomic_DNA"/>
</dbReference>
<gene>
    <name evidence="2" type="ORF">CEXT_185941</name>
</gene>
<evidence type="ECO:0000313" key="3">
    <source>
        <dbReference type="Proteomes" id="UP001054945"/>
    </source>
</evidence>
<comment type="caution">
    <text evidence="2">The sequence shown here is derived from an EMBL/GenBank/DDBJ whole genome shotgun (WGS) entry which is preliminary data.</text>
</comment>
<reference evidence="2 3" key="1">
    <citation type="submission" date="2021-06" db="EMBL/GenBank/DDBJ databases">
        <title>Caerostris extrusa draft genome.</title>
        <authorList>
            <person name="Kono N."/>
            <person name="Arakawa K."/>
        </authorList>
    </citation>
    <scope>NUCLEOTIDE SEQUENCE [LARGE SCALE GENOMIC DNA]</scope>
</reference>
<name>A0AAV4MGL5_CAEEX</name>
<proteinExistence type="predicted"/>
<evidence type="ECO:0000256" key="1">
    <source>
        <dbReference type="SAM" id="MobiDB-lite"/>
    </source>
</evidence>
<organism evidence="2 3">
    <name type="scientific">Caerostris extrusa</name>
    <name type="common">Bark spider</name>
    <name type="synonym">Caerostris bankana</name>
    <dbReference type="NCBI Taxonomy" id="172846"/>
    <lineage>
        <taxon>Eukaryota</taxon>
        <taxon>Metazoa</taxon>
        <taxon>Ecdysozoa</taxon>
        <taxon>Arthropoda</taxon>
        <taxon>Chelicerata</taxon>
        <taxon>Arachnida</taxon>
        <taxon>Araneae</taxon>
        <taxon>Araneomorphae</taxon>
        <taxon>Entelegynae</taxon>
        <taxon>Araneoidea</taxon>
        <taxon>Araneidae</taxon>
        <taxon>Caerostris</taxon>
    </lineage>
</organism>
<feature type="compositionally biased region" description="Polar residues" evidence="1">
    <location>
        <begin position="29"/>
        <end position="48"/>
    </location>
</feature>